<dbReference type="HOGENOM" id="CLU_2789170_0_0_5"/>
<accession>A0A089NNI1</accession>
<proteinExistence type="predicted"/>
<evidence type="ECO:0000313" key="1">
    <source>
        <dbReference type="EMBL" id="AIQ88922.1"/>
    </source>
</evidence>
<dbReference type="AlphaFoldDB" id="A0A089NNI1"/>
<name>A0A089NNI1_9HYPH</name>
<dbReference type="KEGG" id="mor:MOC_1167"/>
<keyword evidence="2" id="KW-1185">Reference proteome</keyword>
<sequence length="68" mass="7087">MIIAVETDGPEFLCGICAGARRFLPESGPMPLDGLPPPRGNCGFLVVEFASRQAVQRFNLGVLGAGIG</sequence>
<protein>
    <submittedName>
        <fullName evidence="1">Protein of unassigned function</fullName>
    </submittedName>
</protein>
<evidence type="ECO:0000313" key="2">
    <source>
        <dbReference type="Proteomes" id="UP000029492"/>
    </source>
</evidence>
<dbReference type="STRING" id="693986.MOC_1167"/>
<dbReference type="Proteomes" id="UP000029492">
    <property type="component" value="Chromosome"/>
</dbReference>
<organism evidence="1 2">
    <name type="scientific">Methylobacterium oryzae CBMB20</name>
    <dbReference type="NCBI Taxonomy" id="693986"/>
    <lineage>
        <taxon>Bacteria</taxon>
        <taxon>Pseudomonadati</taxon>
        <taxon>Pseudomonadota</taxon>
        <taxon>Alphaproteobacteria</taxon>
        <taxon>Hyphomicrobiales</taxon>
        <taxon>Methylobacteriaceae</taxon>
        <taxon>Methylobacterium</taxon>
    </lineage>
</organism>
<gene>
    <name evidence="1" type="ORF">MOC_1167</name>
</gene>
<reference evidence="1 2" key="1">
    <citation type="journal article" date="2014" name="PLoS ONE">
        <title>Genome Information of Methylobacterium oryzae, a Plant-Probiotic Methylotroph in the Phyllosphere.</title>
        <authorList>
            <person name="Kwak M.J."/>
            <person name="Jeong H."/>
            <person name="Madhaiyan M."/>
            <person name="Lee Y."/>
            <person name="Sa T.M."/>
            <person name="Oh T.K."/>
            <person name="Kim J.F."/>
        </authorList>
    </citation>
    <scope>NUCLEOTIDE SEQUENCE [LARGE SCALE GENOMIC DNA]</scope>
    <source>
        <strain evidence="1 2">CBMB20</strain>
    </source>
</reference>
<dbReference type="EMBL" id="CP003811">
    <property type="protein sequence ID" value="AIQ88922.1"/>
    <property type="molecule type" value="Genomic_DNA"/>
</dbReference>